<evidence type="ECO:0000256" key="4">
    <source>
        <dbReference type="ARBA" id="ARBA00023163"/>
    </source>
</evidence>
<organism evidence="7 8">
    <name type="scientific">Actinomycetospora endophytica</name>
    <dbReference type="NCBI Taxonomy" id="2291215"/>
    <lineage>
        <taxon>Bacteria</taxon>
        <taxon>Bacillati</taxon>
        <taxon>Actinomycetota</taxon>
        <taxon>Actinomycetes</taxon>
        <taxon>Pseudonocardiales</taxon>
        <taxon>Pseudonocardiaceae</taxon>
        <taxon>Actinomycetospora</taxon>
    </lineage>
</organism>
<dbReference type="InterPro" id="IPR005119">
    <property type="entry name" value="LysR_subst-bd"/>
</dbReference>
<dbReference type="SUPFAM" id="SSF46785">
    <property type="entry name" value="Winged helix' DNA-binding domain"/>
    <property type="match status" value="1"/>
</dbReference>
<name>A0ABS8P1P4_9PSEU</name>
<dbReference type="RefSeq" id="WP_230729856.1">
    <property type="nucleotide sequence ID" value="NZ_JAJNDB010000001.1"/>
</dbReference>
<dbReference type="InterPro" id="IPR036388">
    <property type="entry name" value="WH-like_DNA-bd_sf"/>
</dbReference>
<evidence type="ECO:0000313" key="8">
    <source>
        <dbReference type="Proteomes" id="UP001199469"/>
    </source>
</evidence>
<reference evidence="7 8" key="1">
    <citation type="submission" date="2021-11" db="EMBL/GenBank/DDBJ databases">
        <title>Draft genome sequence of Actinomycetospora sp. SF1 isolated from the rhizosphere soil.</title>
        <authorList>
            <person name="Duangmal K."/>
            <person name="Chantavorakit T."/>
        </authorList>
    </citation>
    <scope>NUCLEOTIDE SEQUENCE [LARGE SCALE GENOMIC DNA]</scope>
    <source>
        <strain evidence="7 8">TBRC 5722</strain>
    </source>
</reference>
<keyword evidence="5" id="KW-0175">Coiled coil</keyword>
<accession>A0ABS8P1P4</accession>
<dbReference type="PANTHER" id="PTHR30126">
    <property type="entry name" value="HTH-TYPE TRANSCRIPTIONAL REGULATOR"/>
    <property type="match status" value="1"/>
</dbReference>
<keyword evidence="2" id="KW-0805">Transcription regulation</keyword>
<evidence type="ECO:0000256" key="1">
    <source>
        <dbReference type="ARBA" id="ARBA00009437"/>
    </source>
</evidence>
<dbReference type="Gene3D" id="1.10.10.10">
    <property type="entry name" value="Winged helix-like DNA-binding domain superfamily/Winged helix DNA-binding domain"/>
    <property type="match status" value="1"/>
</dbReference>
<dbReference type="SUPFAM" id="SSF53850">
    <property type="entry name" value="Periplasmic binding protein-like II"/>
    <property type="match status" value="1"/>
</dbReference>
<keyword evidence="8" id="KW-1185">Reference proteome</keyword>
<comment type="caution">
    <text evidence="7">The sequence shown here is derived from an EMBL/GenBank/DDBJ whole genome shotgun (WGS) entry which is preliminary data.</text>
</comment>
<feature type="coiled-coil region" evidence="5">
    <location>
        <begin position="74"/>
        <end position="101"/>
    </location>
</feature>
<dbReference type="EMBL" id="JAJNDB010000001">
    <property type="protein sequence ID" value="MCD2192167.1"/>
    <property type="molecule type" value="Genomic_DNA"/>
</dbReference>
<dbReference type="Pfam" id="PF03466">
    <property type="entry name" value="LysR_substrate"/>
    <property type="match status" value="1"/>
</dbReference>
<dbReference type="PROSITE" id="PS50931">
    <property type="entry name" value="HTH_LYSR"/>
    <property type="match status" value="1"/>
</dbReference>
<evidence type="ECO:0000256" key="3">
    <source>
        <dbReference type="ARBA" id="ARBA00023125"/>
    </source>
</evidence>
<dbReference type="Gene3D" id="3.40.190.10">
    <property type="entry name" value="Periplasmic binding protein-like II"/>
    <property type="match status" value="2"/>
</dbReference>
<evidence type="ECO:0000259" key="6">
    <source>
        <dbReference type="PROSITE" id="PS50931"/>
    </source>
</evidence>
<dbReference type="PANTHER" id="PTHR30126:SF39">
    <property type="entry name" value="HTH-TYPE TRANSCRIPTIONAL REGULATOR CYSL"/>
    <property type="match status" value="1"/>
</dbReference>
<sequence length="308" mass="32437">MQLDPHRLLVLRAVRRTGSIQAAATALRLTPSGLSTHLTRLESETGLRLVDRTRRGGGRAARLTDAGLALAGRADSVAGALAEAEREVDRLRESAHGAVRIGGFATALTRLAVPVTVELSVSDPAIRAEIVEIDEPEGLDRLRLGELDLLLSPREDDGPGAPAGLVEEDLCRDHYRIVVPELWERAGDLDDLLAGPWVTSPPDHPTSRILQRLRLERGIAPGLAHVCTESRTRLALVAAGLGAAIVPDLTLAALPVAGVAVHPGPAGIGSRVITVLGPADGPASAAAERFARHLRHVAASVAPGERHR</sequence>
<evidence type="ECO:0000313" key="7">
    <source>
        <dbReference type="EMBL" id="MCD2192167.1"/>
    </source>
</evidence>
<feature type="domain" description="HTH lysR-type" evidence="6">
    <location>
        <begin position="3"/>
        <end position="64"/>
    </location>
</feature>
<dbReference type="Proteomes" id="UP001199469">
    <property type="component" value="Unassembled WGS sequence"/>
</dbReference>
<protein>
    <submittedName>
        <fullName evidence="7">LysR family transcriptional regulator</fullName>
    </submittedName>
</protein>
<proteinExistence type="inferred from homology"/>
<comment type="similarity">
    <text evidence="1">Belongs to the LysR transcriptional regulatory family.</text>
</comment>
<keyword evidence="3" id="KW-0238">DNA-binding</keyword>
<gene>
    <name evidence="7" type="ORF">LQ327_02005</name>
</gene>
<dbReference type="InterPro" id="IPR036390">
    <property type="entry name" value="WH_DNA-bd_sf"/>
</dbReference>
<evidence type="ECO:0000256" key="2">
    <source>
        <dbReference type="ARBA" id="ARBA00023015"/>
    </source>
</evidence>
<keyword evidence="4" id="KW-0804">Transcription</keyword>
<evidence type="ECO:0000256" key="5">
    <source>
        <dbReference type="SAM" id="Coils"/>
    </source>
</evidence>
<dbReference type="Pfam" id="PF00126">
    <property type="entry name" value="HTH_1"/>
    <property type="match status" value="1"/>
</dbReference>
<dbReference type="InterPro" id="IPR000847">
    <property type="entry name" value="LysR_HTH_N"/>
</dbReference>